<feature type="compositionally biased region" description="Basic and acidic residues" evidence="2">
    <location>
        <begin position="370"/>
        <end position="381"/>
    </location>
</feature>
<evidence type="ECO:0000313" key="5">
    <source>
        <dbReference type="Proteomes" id="UP001205105"/>
    </source>
</evidence>
<keyword evidence="5" id="KW-1185">Reference proteome</keyword>
<feature type="compositionally biased region" description="Gly residues" evidence="2">
    <location>
        <begin position="1299"/>
        <end position="1308"/>
    </location>
</feature>
<feature type="compositionally biased region" description="Low complexity" evidence="2">
    <location>
        <begin position="1069"/>
        <end position="1079"/>
    </location>
</feature>
<feature type="compositionally biased region" description="Low complexity" evidence="2">
    <location>
        <begin position="1604"/>
        <end position="1615"/>
    </location>
</feature>
<feature type="compositionally biased region" description="Low complexity" evidence="2">
    <location>
        <begin position="555"/>
        <end position="566"/>
    </location>
</feature>
<evidence type="ECO:0000313" key="4">
    <source>
        <dbReference type="EMBL" id="KAI7835534.1"/>
    </source>
</evidence>
<protein>
    <recommendedName>
        <fullName evidence="3">TRAPPC10/Trs130 N-terminal domain-containing protein</fullName>
    </recommendedName>
</protein>
<gene>
    <name evidence="4" type="ORF">COHA_010562</name>
</gene>
<evidence type="ECO:0000256" key="1">
    <source>
        <dbReference type="SAM" id="Coils"/>
    </source>
</evidence>
<dbReference type="PANTHER" id="PTHR13251">
    <property type="entry name" value="EPILEPSY HOLOPROSENCEPHALY CANDIDATE 1/TMEM1"/>
    <property type="match status" value="1"/>
</dbReference>
<feature type="compositionally biased region" description="Low complexity" evidence="2">
    <location>
        <begin position="642"/>
        <end position="655"/>
    </location>
</feature>
<dbReference type="GO" id="GO:0034498">
    <property type="term" value="P:early endosome to Golgi transport"/>
    <property type="evidence" value="ECO:0007669"/>
    <property type="project" value="TreeGrafter"/>
</dbReference>
<dbReference type="GO" id="GO:0005829">
    <property type="term" value="C:cytosol"/>
    <property type="evidence" value="ECO:0007669"/>
    <property type="project" value="GOC"/>
</dbReference>
<feature type="coiled-coil region" evidence="1">
    <location>
        <begin position="175"/>
        <end position="207"/>
    </location>
</feature>
<feature type="compositionally biased region" description="Gly residues" evidence="2">
    <location>
        <begin position="1053"/>
        <end position="1068"/>
    </location>
</feature>
<dbReference type="GO" id="GO:0006891">
    <property type="term" value="P:intra-Golgi vesicle-mediated transport"/>
    <property type="evidence" value="ECO:0007669"/>
    <property type="project" value="TreeGrafter"/>
</dbReference>
<dbReference type="EMBL" id="JADXDR010000252">
    <property type="protein sequence ID" value="KAI7835534.1"/>
    <property type="molecule type" value="Genomic_DNA"/>
</dbReference>
<feature type="compositionally biased region" description="Low complexity" evidence="2">
    <location>
        <begin position="423"/>
        <end position="439"/>
    </location>
</feature>
<feature type="region of interest" description="Disordered" evidence="2">
    <location>
        <begin position="1251"/>
        <end position="1271"/>
    </location>
</feature>
<feature type="compositionally biased region" description="Low complexity" evidence="2">
    <location>
        <begin position="1129"/>
        <end position="1142"/>
    </location>
</feature>
<reference evidence="4" key="1">
    <citation type="submission" date="2020-11" db="EMBL/GenBank/DDBJ databases">
        <title>Chlorella ohadii genome sequencing and assembly.</title>
        <authorList>
            <person name="Murik O."/>
            <person name="Treves H."/>
            <person name="Kedem I."/>
            <person name="Shotland Y."/>
            <person name="Kaplan A."/>
        </authorList>
    </citation>
    <scope>NUCLEOTIDE SEQUENCE</scope>
    <source>
        <strain evidence="4">1</strain>
    </source>
</reference>
<dbReference type="GO" id="GO:1990071">
    <property type="term" value="C:TRAPPII protein complex"/>
    <property type="evidence" value="ECO:0007669"/>
    <property type="project" value="InterPro"/>
</dbReference>
<feature type="compositionally biased region" description="Low complexity" evidence="2">
    <location>
        <begin position="1150"/>
        <end position="1164"/>
    </location>
</feature>
<feature type="region of interest" description="Disordered" evidence="2">
    <location>
        <begin position="1297"/>
        <end position="1320"/>
    </location>
</feature>
<proteinExistence type="predicted"/>
<feature type="region of interest" description="Disordered" evidence="2">
    <location>
        <begin position="367"/>
        <end position="439"/>
    </location>
</feature>
<name>A0AAD5GX27_9CHLO</name>
<comment type="caution">
    <text evidence="4">The sequence shown here is derived from an EMBL/GenBank/DDBJ whole genome shotgun (WGS) entry which is preliminary data.</text>
</comment>
<keyword evidence="1" id="KW-0175">Coiled coil</keyword>
<feature type="region of interest" description="Disordered" evidence="2">
    <location>
        <begin position="1122"/>
        <end position="1173"/>
    </location>
</feature>
<evidence type="ECO:0000256" key="2">
    <source>
        <dbReference type="SAM" id="MobiDB-lite"/>
    </source>
</evidence>
<feature type="region of interest" description="Disordered" evidence="2">
    <location>
        <begin position="555"/>
        <end position="682"/>
    </location>
</feature>
<dbReference type="Proteomes" id="UP001205105">
    <property type="component" value="Unassembled WGS sequence"/>
</dbReference>
<feature type="region of interest" description="Disordered" evidence="2">
    <location>
        <begin position="1052"/>
        <end position="1081"/>
    </location>
</feature>
<feature type="domain" description="TRAPPC10/Trs130 N-terminal" evidence="3">
    <location>
        <begin position="66"/>
        <end position="320"/>
    </location>
</feature>
<feature type="compositionally biased region" description="Low complexity" evidence="2">
    <location>
        <begin position="391"/>
        <end position="407"/>
    </location>
</feature>
<feature type="region of interest" description="Disordered" evidence="2">
    <location>
        <begin position="1594"/>
        <end position="1621"/>
    </location>
</feature>
<feature type="region of interest" description="Disordered" evidence="2">
    <location>
        <begin position="1674"/>
        <end position="1696"/>
    </location>
</feature>
<accession>A0AAD5GX27</accession>
<dbReference type="PANTHER" id="PTHR13251:SF3">
    <property type="entry name" value="TRAFFICKING PROTEIN PARTICLE COMPLEX SUBUNIT 10"/>
    <property type="match status" value="1"/>
</dbReference>
<dbReference type="InterPro" id="IPR056913">
    <property type="entry name" value="TRAPPC10/Trs130_N"/>
</dbReference>
<dbReference type="InterPro" id="IPR045126">
    <property type="entry name" value="TRAPPC10/Trs130"/>
</dbReference>
<organism evidence="4 5">
    <name type="scientific">Chlorella ohadii</name>
    <dbReference type="NCBI Taxonomy" id="2649997"/>
    <lineage>
        <taxon>Eukaryota</taxon>
        <taxon>Viridiplantae</taxon>
        <taxon>Chlorophyta</taxon>
        <taxon>core chlorophytes</taxon>
        <taxon>Trebouxiophyceae</taxon>
        <taxon>Chlorellales</taxon>
        <taxon>Chlorellaceae</taxon>
        <taxon>Chlorella clade</taxon>
        <taxon>Chlorella</taxon>
    </lineage>
</organism>
<sequence length="1785" mass="181412">MATDAPEPLAVQVDDLGSGLWGGRVKQAIEARTPLRNALFSLSRAAVAVEELPIRYLDARDPALSRLRQLSHSPAAWFRCPFAHVVIVSCLEYEDYKQHLRLRLRAMADTESAAPGQPELLFVYVRPAAADAAGKGPAKVFDSMRRDLNRRRERCVRLDPAPQSNDPAAPALLGLEEYERQLKDAIRAAFEARAAAYTEEVRRLMANRLDPSWSFPTLFLVKDGLAAMLESAGLLEDALREYSELEAAYLDSLQLPHQPRRAFGSKPAVEDEAAALWAPWSAARSAAALPDAPPEWAMRQALFASQARLLLKLHRHAEVADRGLKFVQSFGGSLAQQQKAGALPPLLREAWAFASCVSLAAATSRQQAARAEEKRRTDHAGGRSARKPPRGSELAGSEAAAAGRSLSPAPPGAHTSLQVKVGPASSEAEPVSSPSFASVGMPPQVDWQIGVLPSRSAAAAAATAAAEGAAGGRGGPGREGVAAPPGSAALYCLLGKLYCTARFELLRLGAAVGLDVPKSATPAGLGAEPHHHAAVAPAAAPAAAAVAATPQRAPAAEAPAQMAPAPSCSDMAQVDLGSSQQAQQAQQAQQPGAQQPTEEQAAAAVGLESSAEGQAEGAAGAAADQLQRLSLNRKSAGGGNDSLSSSPHSTSTHQSFAAHGGVPDAGHAVAASPHVTPRSDTQSDVCAIERQVMSLLGERGGRATARAAALPPAPDTAAAAAATATNLPVWLVHWRLRAALSSQQLFTELFIELSEAAAKCYSQCGHLRNAALLRADVADALVKAGQLERAAQLYGRQCRTFLREGWHALAAATLPKLAACQLAAGGAGLAQTAAALLSLPAPFRGGDSQRQAACQLLLQAAALPDGGLGSSVQSAPVPGSQPGAAAAADKAVDLSAPIWAAPAKAAVSRFYGRTTAEGSPLMLPPPGAPGGAHAAAVGDALALQIEVHSDLPVALPLRDVALTLGVLQEMTVIHSPRAASPLASLADARAGLQGSPGAASKAQLGSSFQVGALSLALETADSTVAQERYESQWQLVEELSCSLVAVSPCSSSSGGGGGTAGGGSGSGSGLPPSLQPVSGRVELPPGRSLLTFLAAPVKRGLYKALSLRARLDQLPFVVTVRPPRPMWPAGQPSSSSKAAAGSGRRGSRAGGSDSWAGGAQLAAGGDDDSASGPQAEAVLMTVGPAQPRVELSLLAAGGSLIAGQEQWLGLELAPERDALHGARLELSWPLAPAAAGAPAGLPPPVPRKASGLVPHHRSVQSHGGEMRLSPLGSSVANLQTGQHSYVRPEHRSAVLLGAGPAGSEGGQGTPQPPQLLQADGPTGPAAAWLLDGTMQQQLALPLVEAGQPICLWWRVTAGEVQAVPEEVHIQPAAPSQSARQVDHRRLAQPADPSALPPAVLDLPASLEYASGCQRSHSRVLGAAVRQPFAVASAARALPGGSVALQCTLTSNMAVPARLSKLALQPQPGFTVATNLLDGLGLLPTTLPPFGSLTTAYLLSPDAAPGPEHAPLPAKLAPSALVVEFSVDSRQQCGVAAAPLGPVGAAGRGTANGGSPSVAAARGLEQTPAADALDLLGGSESASPRKGAAAAAAAAGSSGAGGGSPTSTAGGSEAAGDGAGGTTQHCCFRHRLTLEMPSPEGSTDGALVLVRLLGPFVATLGQPTTLCWRLERSGPPAAAAAGGSEGSDGSGAAQDAPAAVPASRIAFEVLAESDAWRPLGRRFGGVTLAGHPGAVATIEATWVPLASGSLPVPVLTLQDVSFQEVYDAGLSLAGTNAITVVEPSSL</sequence>
<feature type="region of interest" description="Disordered" evidence="2">
    <location>
        <begin position="1369"/>
        <end position="1394"/>
    </location>
</feature>
<feature type="compositionally biased region" description="Low complexity" evidence="2">
    <location>
        <begin position="580"/>
        <end position="623"/>
    </location>
</feature>
<evidence type="ECO:0000259" key="3">
    <source>
        <dbReference type="Pfam" id="PF23036"/>
    </source>
</evidence>
<dbReference type="Pfam" id="PF23036">
    <property type="entry name" value="TRAPPC10_1st"/>
    <property type="match status" value="1"/>
</dbReference>